<feature type="compositionally biased region" description="Basic and acidic residues" evidence="2">
    <location>
        <begin position="14"/>
        <end position="58"/>
    </location>
</feature>
<dbReference type="InterPro" id="IPR008462">
    <property type="entry name" value="CsbD"/>
</dbReference>
<keyword evidence="6" id="KW-1185">Reference proteome</keyword>
<dbReference type="EMBL" id="JAUSRG010000025">
    <property type="protein sequence ID" value="MDP9907706.1"/>
    <property type="molecule type" value="Genomic_DNA"/>
</dbReference>
<gene>
    <name evidence="4" type="ORF">J2S90_004701</name>
    <name evidence="5" type="ORF">J2S93_004503</name>
</gene>
<accession>A0AAW8DMY4</accession>
<evidence type="ECO:0000313" key="6">
    <source>
        <dbReference type="Proteomes" id="UP001230951"/>
    </source>
</evidence>
<dbReference type="SUPFAM" id="SSF69047">
    <property type="entry name" value="Hypothetical protein YjbJ"/>
    <property type="match status" value="1"/>
</dbReference>
<comment type="caution">
    <text evidence="4">The sequence shown here is derived from an EMBL/GenBank/DDBJ whole genome shotgun (WGS) entry which is preliminary data.</text>
</comment>
<evidence type="ECO:0000313" key="7">
    <source>
        <dbReference type="Proteomes" id="UP001242995"/>
    </source>
</evidence>
<organism evidence="4 7">
    <name type="scientific">Arthrobacter bambusae</name>
    <dbReference type="NCBI Taxonomy" id="1338426"/>
    <lineage>
        <taxon>Bacteria</taxon>
        <taxon>Bacillati</taxon>
        <taxon>Actinomycetota</taxon>
        <taxon>Actinomycetes</taxon>
        <taxon>Micrococcales</taxon>
        <taxon>Micrococcaceae</taxon>
        <taxon>Arthrobacter</taxon>
    </lineage>
</organism>
<dbReference type="RefSeq" id="WP_059388403.1">
    <property type="nucleotide sequence ID" value="NZ_JAUSRG010000025.1"/>
</dbReference>
<dbReference type="Gene3D" id="1.10.1470.10">
    <property type="entry name" value="YjbJ"/>
    <property type="match status" value="1"/>
</dbReference>
<feature type="region of interest" description="Disordered" evidence="2">
    <location>
        <begin position="1"/>
        <end position="58"/>
    </location>
</feature>
<reference evidence="4 6" key="1">
    <citation type="submission" date="2023-07" db="EMBL/GenBank/DDBJ databases">
        <title>Sorghum-associated microbial communities from plants grown in Nebraska, USA.</title>
        <authorList>
            <person name="Schachtman D."/>
        </authorList>
    </citation>
    <scope>NUCLEOTIDE SEQUENCE</scope>
    <source>
        <strain evidence="4">DS1006</strain>
        <strain evidence="5 6">DS1016</strain>
    </source>
</reference>
<evidence type="ECO:0000313" key="5">
    <source>
        <dbReference type="EMBL" id="MDQ0183044.1"/>
    </source>
</evidence>
<dbReference type="Proteomes" id="UP001230951">
    <property type="component" value="Unassembled WGS sequence"/>
</dbReference>
<protein>
    <submittedName>
        <fullName evidence="4">Uncharacterized protein YjbJ (UPF0337 family)</fullName>
    </submittedName>
</protein>
<evidence type="ECO:0000256" key="1">
    <source>
        <dbReference type="ARBA" id="ARBA00009129"/>
    </source>
</evidence>
<dbReference type="InterPro" id="IPR036629">
    <property type="entry name" value="YjbJ_sf"/>
</dbReference>
<proteinExistence type="inferred from homology"/>
<evidence type="ECO:0000256" key="2">
    <source>
        <dbReference type="SAM" id="MobiDB-lite"/>
    </source>
</evidence>
<name>A0AAW8DMY4_9MICC</name>
<evidence type="ECO:0000259" key="3">
    <source>
        <dbReference type="Pfam" id="PF05532"/>
    </source>
</evidence>
<dbReference type="AlphaFoldDB" id="A0AAW8DMY4"/>
<sequence>MGADDKIQNAGEKLAGKSKEAAGKLTGNERLEAEGKMDQSKSDLKSAGEKVKDAFKKD</sequence>
<dbReference type="Proteomes" id="UP001242995">
    <property type="component" value="Unassembled WGS sequence"/>
</dbReference>
<evidence type="ECO:0000313" key="4">
    <source>
        <dbReference type="EMBL" id="MDP9907706.1"/>
    </source>
</evidence>
<comment type="similarity">
    <text evidence="1">Belongs to the UPF0337 (CsbD) family.</text>
</comment>
<dbReference type="Pfam" id="PF05532">
    <property type="entry name" value="CsbD"/>
    <property type="match status" value="1"/>
</dbReference>
<dbReference type="EMBL" id="JAUSTF010000019">
    <property type="protein sequence ID" value="MDQ0183044.1"/>
    <property type="molecule type" value="Genomic_DNA"/>
</dbReference>
<feature type="domain" description="CsbD-like" evidence="3">
    <location>
        <begin position="5"/>
        <end position="57"/>
    </location>
</feature>